<dbReference type="GO" id="GO:0005525">
    <property type="term" value="F:GTP binding"/>
    <property type="evidence" value="ECO:0007669"/>
    <property type="project" value="UniProtKB-KW"/>
</dbReference>
<evidence type="ECO:0000259" key="8">
    <source>
        <dbReference type="PROSITE" id="PS51715"/>
    </source>
</evidence>
<evidence type="ECO:0000256" key="5">
    <source>
        <dbReference type="ARBA" id="ARBA00023134"/>
    </source>
</evidence>
<keyword evidence="7" id="KW-0175">Coiled coil</keyword>
<comment type="caution">
    <text evidence="9">The sequence shown here is derived from an EMBL/GenBank/DDBJ whole genome shotgun (WGS) entry which is preliminary data.</text>
</comment>
<keyword evidence="2" id="KW-0547">Nucleotide-binding</keyword>
<keyword evidence="4" id="KW-0391">Immunity</keyword>
<evidence type="ECO:0000256" key="7">
    <source>
        <dbReference type="SAM" id="Coils"/>
    </source>
</evidence>
<feature type="coiled-coil region" evidence="7">
    <location>
        <begin position="475"/>
        <end position="582"/>
    </location>
</feature>
<keyword evidence="10" id="KW-1185">Reference proteome</keyword>
<dbReference type="CDD" id="cd01851">
    <property type="entry name" value="GBP"/>
    <property type="match status" value="1"/>
</dbReference>
<evidence type="ECO:0000256" key="6">
    <source>
        <dbReference type="PROSITE-ProRule" id="PRU01052"/>
    </source>
</evidence>
<keyword evidence="1" id="KW-0399">Innate immunity</keyword>
<keyword evidence="5" id="KW-0342">GTP-binding</keyword>
<evidence type="ECO:0000313" key="9">
    <source>
        <dbReference type="EMBL" id="KAJ1132920.1"/>
    </source>
</evidence>
<name>A0AAV7Q4E8_PLEWA</name>
<dbReference type="Proteomes" id="UP001066276">
    <property type="component" value="Chromosome 7"/>
</dbReference>
<reference evidence="9" key="1">
    <citation type="journal article" date="2022" name="bioRxiv">
        <title>Sequencing and chromosome-scale assembly of the giantPleurodeles waltlgenome.</title>
        <authorList>
            <person name="Brown T."/>
            <person name="Elewa A."/>
            <person name="Iarovenko S."/>
            <person name="Subramanian E."/>
            <person name="Araus A.J."/>
            <person name="Petzold A."/>
            <person name="Susuki M."/>
            <person name="Suzuki K.-i.T."/>
            <person name="Hayashi T."/>
            <person name="Toyoda A."/>
            <person name="Oliveira C."/>
            <person name="Osipova E."/>
            <person name="Leigh N.D."/>
            <person name="Simon A."/>
            <person name="Yun M.H."/>
        </authorList>
    </citation>
    <scope>NUCLEOTIDE SEQUENCE</scope>
    <source>
        <strain evidence="9">20211129_DDA</strain>
        <tissue evidence="9">Liver</tissue>
    </source>
</reference>
<dbReference type="EMBL" id="JANPWB010000011">
    <property type="protein sequence ID" value="KAJ1132920.1"/>
    <property type="molecule type" value="Genomic_DNA"/>
</dbReference>
<dbReference type="Pfam" id="PF02263">
    <property type="entry name" value="GBP"/>
    <property type="match status" value="1"/>
</dbReference>
<dbReference type="InterPro" id="IPR030386">
    <property type="entry name" value="G_GB1_RHD3_dom"/>
</dbReference>
<gene>
    <name evidence="9" type="ORF">NDU88_011221</name>
</gene>
<dbReference type="SUPFAM" id="SSF48340">
    <property type="entry name" value="Interferon-induced guanylate-binding protein 1 (GBP1), C-terminal domain"/>
    <property type="match status" value="1"/>
</dbReference>
<sequence length="599" mass="68577">MEAPVCLVRNTDSAEFEIMQDAIEILNHIDQPVVVVAIVGYYRTGKSYLMNRLAGKNKGFSLGATIQSHTKGIWMWCRPHPTKPGHTLVLLDTEGLGDAEKGDSDNDCALFTLAVLLSSVFVYNSMGTINQQALEQLHFVTELSDRIKVKAEGTEKKEGEEEEEDDPSEKQFVRFFPAFVWVVRDFILELNIDGKDVTESEYLERMLKLKEGASKKVMEYNLLRECLRSFFPTRDCFVFVRPVSGKEISKMDSLPEDALDPKFIEQTHNFCTYVFEKAEVKKVKGGHELNGRTFSFLVQNYVTAIVNGGAPCIENAVLSMAKSENEAAMQDAERHYKAQMEKLVQFPAEVQELSDLHGKCEKEAINVFMKRSFKDKDGYYQGMLKVKVEENYVAMVKKNENVSLEKCRSLLKDLSTKLQHNMTSGVYCQPGMHKAYIDDRKKVVEQFQEIPNKGVKAQFALEEFLESKKVEAETILQADTNLTLAEKRVAEEKERAALIAQEKKAAEERASQTEQMLKDQERSHNENMEKLEAKMKQEAAQQRMESQKALESMLNNQAALIREGFEQKAMLLQREIERLRKERTKPPRGFFRRAFRAIF</sequence>
<evidence type="ECO:0000256" key="3">
    <source>
        <dbReference type="ARBA" id="ARBA00022801"/>
    </source>
</evidence>
<protein>
    <recommendedName>
        <fullName evidence="8">GB1/RHD3-type G domain-containing protein</fullName>
    </recommendedName>
</protein>
<dbReference type="SUPFAM" id="SSF52540">
    <property type="entry name" value="P-loop containing nucleoside triphosphate hydrolases"/>
    <property type="match status" value="1"/>
</dbReference>
<dbReference type="Gene3D" id="1.20.1000.10">
    <property type="entry name" value="Guanylate-binding protein, C-terminal domain"/>
    <property type="match status" value="1"/>
</dbReference>
<dbReference type="GO" id="GO:0045087">
    <property type="term" value="P:innate immune response"/>
    <property type="evidence" value="ECO:0007669"/>
    <property type="project" value="UniProtKB-KW"/>
</dbReference>
<keyword evidence="3" id="KW-0378">Hydrolase</keyword>
<evidence type="ECO:0000256" key="1">
    <source>
        <dbReference type="ARBA" id="ARBA00022588"/>
    </source>
</evidence>
<accession>A0AAV7Q4E8</accession>
<dbReference type="InterPro" id="IPR015894">
    <property type="entry name" value="Guanylate-bd_N"/>
</dbReference>
<dbReference type="FunFam" id="3.40.50.300:FF:000422">
    <property type="entry name" value="Guanylate-binding protein 1"/>
    <property type="match status" value="1"/>
</dbReference>
<dbReference type="PANTHER" id="PTHR10751">
    <property type="entry name" value="GUANYLATE BINDING PROTEIN"/>
    <property type="match status" value="1"/>
</dbReference>
<dbReference type="AlphaFoldDB" id="A0AAV7Q4E8"/>
<dbReference type="Gene3D" id="3.40.50.300">
    <property type="entry name" value="P-loop containing nucleotide triphosphate hydrolases"/>
    <property type="match status" value="1"/>
</dbReference>
<dbReference type="InterPro" id="IPR027417">
    <property type="entry name" value="P-loop_NTPase"/>
</dbReference>
<dbReference type="FunFam" id="1.20.1000.10:FF:000001">
    <property type="entry name" value="Guanylate binding protein 1"/>
    <property type="match status" value="1"/>
</dbReference>
<evidence type="ECO:0000313" key="10">
    <source>
        <dbReference type="Proteomes" id="UP001066276"/>
    </source>
</evidence>
<dbReference type="Pfam" id="PF02841">
    <property type="entry name" value="GBP_C"/>
    <property type="match status" value="1"/>
</dbReference>
<proteinExistence type="inferred from homology"/>
<dbReference type="InterPro" id="IPR037684">
    <property type="entry name" value="GBP_C"/>
</dbReference>
<dbReference type="PROSITE" id="PS51715">
    <property type="entry name" value="G_GB1_RHD3"/>
    <property type="match status" value="1"/>
</dbReference>
<organism evidence="9 10">
    <name type="scientific">Pleurodeles waltl</name>
    <name type="common">Iberian ribbed newt</name>
    <dbReference type="NCBI Taxonomy" id="8319"/>
    <lineage>
        <taxon>Eukaryota</taxon>
        <taxon>Metazoa</taxon>
        <taxon>Chordata</taxon>
        <taxon>Craniata</taxon>
        <taxon>Vertebrata</taxon>
        <taxon>Euteleostomi</taxon>
        <taxon>Amphibia</taxon>
        <taxon>Batrachia</taxon>
        <taxon>Caudata</taxon>
        <taxon>Salamandroidea</taxon>
        <taxon>Salamandridae</taxon>
        <taxon>Pleurodelinae</taxon>
        <taxon>Pleurodeles</taxon>
    </lineage>
</organism>
<evidence type="ECO:0000256" key="2">
    <source>
        <dbReference type="ARBA" id="ARBA00022741"/>
    </source>
</evidence>
<dbReference type="InterPro" id="IPR003191">
    <property type="entry name" value="Guanylate-bd/ATL_C"/>
</dbReference>
<evidence type="ECO:0000256" key="4">
    <source>
        <dbReference type="ARBA" id="ARBA00022859"/>
    </source>
</evidence>
<dbReference type="InterPro" id="IPR036543">
    <property type="entry name" value="Guanylate-bd_C_sf"/>
</dbReference>
<comment type="similarity">
    <text evidence="6">Belongs to the TRAFAC class dynamin-like GTPase superfamily. GB1/RHD3 GTPase family.</text>
</comment>
<dbReference type="GO" id="GO:0003924">
    <property type="term" value="F:GTPase activity"/>
    <property type="evidence" value="ECO:0007669"/>
    <property type="project" value="InterPro"/>
</dbReference>
<feature type="domain" description="GB1/RHD3-type G" evidence="8">
    <location>
        <begin position="30"/>
        <end position="301"/>
    </location>
</feature>
<dbReference type="CDD" id="cd16269">
    <property type="entry name" value="GBP_C"/>
    <property type="match status" value="1"/>
</dbReference>